<dbReference type="Proteomes" id="UP000198417">
    <property type="component" value="Unassembled WGS sequence"/>
</dbReference>
<organism evidence="2 3">
    <name type="scientific">Puniceibacterium sediminis</name>
    <dbReference type="NCBI Taxonomy" id="1608407"/>
    <lineage>
        <taxon>Bacteria</taxon>
        <taxon>Pseudomonadati</taxon>
        <taxon>Pseudomonadota</taxon>
        <taxon>Alphaproteobacteria</taxon>
        <taxon>Rhodobacterales</taxon>
        <taxon>Paracoccaceae</taxon>
        <taxon>Puniceibacterium</taxon>
    </lineage>
</organism>
<sequence>MATLETQIAQAQNRLKDLQVRARKISRTEDTRRKILYGASVLRLLREADETKSLKLRELLDERIEREKDREFLGLRPLKRATAVVTEP</sequence>
<gene>
    <name evidence="2" type="ORF">SAMN06265370_102340</name>
</gene>
<proteinExistence type="predicted"/>
<dbReference type="RefSeq" id="WP_089269280.1">
    <property type="nucleotide sequence ID" value="NZ_FZNN01000002.1"/>
</dbReference>
<protein>
    <recommendedName>
        <fullName evidence="4">Relaxasome subunit MobC</fullName>
    </recommendedName>
</protein>
<keyword evidence="3" id="KW-1185">Reference proteome</keyword>
<accession>A0A238VLP7</accession>
<dbReference type="EMBL" id="FZNN01000002">
    <property type="protein sequence ID" value="SNR35047.1"/>
    <property type="molecule type" value="Genomic_DNA"/>
</dbReference>
<dbReference type="AlphaFoldDB" id="A0A238VLP7"/>
<name>A0A238VLP7_9RHOB</name>
<feature type="coiled-coil region" evidence="1">
    <location>
        <begin position="1"/>
        <end position="28"/>
    </location>
</feature>
<evidence type="ECO:0000313" key="2">
    <source>
        <dbReference type="EMBL" id="SNR35047.1"/>
    </source>
</evidence>
<evidence type="ECO:0008006" key="4">
    <source>
        <dbReference type="Google" id="ProtNLM"/>
    </source>
</evidence>
<evidence type="ECO:0000313" key="3">
    <source>
        <dbReference type="Proteomes" id="UP000198417"/>
    </source>
</evidence>
<keyword evidence="1" id="KW-0175">Coiled coil</keyword>
<evidence type="ECO:0000256" key="1">
    <source>
        <dbReference type="SAM" id="Coils"/>
    </source>
</evidence>
<reference evidence="2 3" key="1">
    <citation type="submission" date="2017-06" db="EMBL/GenBank/DDBJ databases">
        <authorList>
            <person name="Kim H.J."/>
            <person name="Triplett B.A."/>
        </authorList>
    </citation>
    <scope>NUCLEOTIDE SEQUENCE [LARGE SCALE GENOMIC DNA]</scope>
    <source>
        <strain evidence="2 3">DSM 29052</strain>
    </source>
</reference>
<dbReference type="OrthoDB" id="7728370at2"/>